<feature type="transmembrane region" description="Helical" evidence="11">
    <location>
        <begin position="69"/>
        <end position="92"/>
    </location>
</feature>
<dbReference type="Proteomes" id="UP001217838">
    <property type="component" value="Unassembled WGS sequence"/>
</dbReference>
<dbReference type="Gene3D" id="3.30.565.10">
    <property type="entry name" value="Histidine kinase-like ATPase, C-terminal domain"/>
    <property type="match status" value="1"/>
</dbReference>
<dbReference type="Pfam" id="PF00672">
    <property type="entry name" value="HAMP"/>
    <property type="match status" value="1"/>
</dbReference>
<dbReference type="Gene3D" id="1.10.287.130">
    <property type="match status" value="1"/>
</dbReference>
<dbReference type="GO" id="GO:0016301">
    <property type="term" value="F:kinase activity"/>
    <property type="evidence" value="ECO:0007669"/>
    <property type="project" value="UniProtKB-KW"/>
</dbReference>
<protein>
    <recommendedName>
        <fullName evidence="3">histidine kinase</fullName>
        <ecNumber evidence="3">2.7.13.3</ecNumber>
    </recommendedName>
</protein>
<feature type="domain" description="Histidine kinase" evidence="12">
    <location>
        <begin position="158"/>
        <end position="374"/>
    </location>
</feature>
<dbReference type="EMBL" id="JAQNDN010000001">
    <property type="protein sequence ID" value="MDC0667180.1"/>
    <property type="molecule type" value="Genomic_DNA"/>
</dbReference>
<keyword evidence="6 11" id="KW-0812">Transmembrane</keyword>
<dbReference type="PROSITE" id="PS50109">
    <property type="entry name" value="HIS_KIN"/>
    <property type="match status" value="1"/>
</dbReference>
<dbReference type="InterPro" id="IPR004358">
    <property type="entry name" value="Sig_transdc_His_kin-like_C"/>
</dbReference>
<keyword evidence="15" id="KW-1185">Reference proteome</keyword>
<dbReference type="Gene3D" id="6.10.340.10">
    <property type="match status" value="1"/>
</dbReference>
<evidence type="ECO:0000256" key="7">
    <source>
        <dbReference type="ARBA" id="ARBA00022777"/>
    </source>
</evidence>
<evidence type="ECO:0000256" key="4">
    <source>
        <dbReference type="ARBA" id="ARBA00022553"/>
    </source>
</evidence>
<keyword evidence="5" id="KW-0808">Transferase</keyword>
<dbReference type="InterPro" id="IPR036097">
    <property type="entry name" value="HisK_dim/P_sf"/>
</dbReference>
<evidence type="ECO:0000256" key="9">
    <source>
        <dbReference type="ARBA" id="ARBA00023012"/>
    </source>
</evidence>
<dbReference type="CDD" id="cd00082">
    <property type="entry name" value="HisKA"/>
    <property type="match status" value="1"/>
</dbReference>
<accession>A0ABT5B0H4</accession>
<evidence type="ECO:0000259" key="12">
    <source>
        <dbReference type="PROSITE" id="PS50109"/>
    </source>
</evidence>
<dbReference type="PANTHER" id="PTHR45436">
    <property type="entry name" value="SENSOR HISTIDINE KINASE YKOH"/>
    <property type="match status" value="1"/>
</dbReference>
<keyword evidence="9" id="KW-0902">Two-component regulatory system</keyword>
<dbReference type="SMART" id="SM00387">
    <property type="entry name" value="HATPase_c"/>
    <property type="match status" value="1"/>
</dbReference>
<proteinExistence type="predicted"/>
<dbReference type="InterPro" id="IPR005467">
    <property type="entry name" value="His_kinase_dom"/>
</dbReference>
<dbReference type="Pfam" id="PF00512">
    <property type="entry name" value="HisKA"/>
    <property type="match status" value="1"/>
</dbReference>
<evidence type="ECO:0000256" key="3">
    <source>
        <dbReference type="ARBA" id="ARBA00012438"/>
    </source>
</evidence>
<gene>
    <name evidence="14" type="ORF">POL58_05500</name>
</gene>
<comment type="caution">
    <text evidence="14">The sequence shown here is derived from an EMBL/GenBank/DDBJ whole genome shotgun (WGS) entry which is preliminary data.</text>
</comment>
<evidence type="ECO:0000256" key="6">
    <source>
        <dbReference type="ARBA" id="ARBA00022692"/>
    </source>
</evidence>
<dbReference type="CDD" id="cd06225">
    <property type="entry name" value="HAMP"/>
    <property type="match status" value="1"/>
</dbReference>
<evidence type="ECO:0000313" key="15">
    <source>
        <dbReference type="Proteomes" id="UP001217838"/>
    </source>
</evidence>
<dbReference type="InterPro" id="IPR003660">
    <property type="entry name" value="HAMP_dom"/>
</dbReference>
<dbReference type="Pfam" id="PF02518">
    <property type="entry name" value="HATPase_c"/>
    <property type="match status" value="1"/>
</dbReference>
<keyword evidence="8 11" id="KW-1133">Transmembrane helix</keyword>
<name>A0ABT5B0H4_9BACT</name>
<dbReference type="SMART" id="SM00304">
    <property type="entry name" value="HAMP"/>
    <property type="match status" value="1"/>
</dbReference>
<comment type="catalytic activity">
    <reaction evidence="1">
        <text>ATP + protein L-histidine = ADP + protein N-phospho-L-histidine.</text>
        <dbReference type="EC" id="2.7.13.3"/>
    </reaction>
</comment>
<evidence type="ECO:0000256" key="1">
    <source>
        <dbReference type="ARBA" id="ARBA00000085"/>
    </source>
</evidence>
<evidence type="ECO:0000256" key="11">
    <source>
        <dbReference type="SAM" id="Phobius"/>
    </source>
</evidence>
<reference evidence="14 15" key="1">
    <citation type="submission" date="2022-11" db="EMBL/GenBank/DDBJ databases">
        <title>Minimal conservation of predation-associated metabolite biosynthetic gene clusters underscores biosynthetic potential of Myxococcota including descriptions for ten novel species: Archangium lansinium sp. nov., Myxococcus landrumus sp. nov., Nannocystis bai.</title>
        <authorList>
            <person name="Ahearne A."/>
            <person name="Stevens C."/>
            <person name="Dowd S."/>
        </authorList>
    </citation>
    <scope>NUCLEOTIDE SEQUENCE [LARGE SCALE GENOMIC DNA]</scope>
    <source>
        <strain evidence="14 15">NCELM</strain>
    </source>
</reference>
<dbReference type="SUPFAM" id="SSF158472">
    <property type="entry name" value="HAMP domain-like"/>
    <property type="match status" value="1"/>
</dbReference>
<evidence type="ECO:0000313" key="14">
    <source>
        <dbReference type="EMBL" id="MDC0667180.1"/>
    </source>
</evidence>
<sequence>MTRARRRGSLGAWLAWWIGASTALSLLVFSATAALVLYVDELRDAAEQDDDDEDEADEPEEVEFPTETLLAQVLVAFAIAAPIGVALAIAGARWLTHRATRRIDAVIAAAARMSAEDLRERLPVSGADDELDALASALNALFARIEGGIAAQRQFAADASHELRSPLAVLSSTLEVARRRPRSAGEWEGLADRALDEVQRMSALVEALLQLARASGGVRRSPVELMARLAGPAERWAAAAARAEVRFAFAGPEALVAHVDADALEIAIGNLVTNAIAYSPVRATVTLQVHGEPAWVEITVDDQGPGIPAGERERIFAPFVRATSPAADRTEGRAGLGLGLAIARRIVESHEGTVTVREAPGGGARFLIRLPRSPGQEFPRSWTAEQAAGDPE</sequence>
<keyword evidence="4" id="KW-0597">Phosphoprotein</keyword>
<dbReference type="InterPro" id="IPR003594">
    <property type="entry name" value="HATPase_dom"/>
</dbReference>
<comment type="subcellular location">
    <subcellularLocation>
        <location evidence="2">Membrane</location>
    </subcellularLocation>
</comment>
<dbReference type="PROSITE" id="PS50885">
    <property type="entry name" value="HAMP"/>
    <property type="match status" value="1"/>
</dbReference>
<dbReference type="SUPFAM" id="SSF55874">
    <property type="entry name" value="ATPase domain of HSP90 chaperone/DNA topoisomerase II/histidine kinase"/>
    <property type="match status" value="1"/>
</dbReference>
<organism evidence="14 15">
    <name type="scientific">Nannocystis radixulma</name>
    <dbReference type="NCBI Taxonomy" id="2995305"/>
    <lineage>
        <taxon>Bacteria</taxon>
        <taxon>Pseudomonadati</taxon>
        <taxon>Myxococcota</taxon>
        <taxon>Polyangia</taxon>
        <taxon>Nannocystales</taxon>
        <taxon>Nannocystaceae</taxon>
        <taxon>Nannocystis</taxon>
    </lineage>
</organism>
<evidence type="ECO:0000256" key="10">
    <source>
        <dbReference type="ARBA" id="ARBA00023136"/>
    </source>
</evidence>
<dbReference type="InterPro" id="IPR003661">
    <property type="entry name" value="HisK_dim/P_dom"/>
</dbReference>
<dbReference type="SUPFAM" id="SSF47384">
    <property type="entry name" value="Homodimeric domain of signal transducing histidine kinase"/>
    <property type="match status" value="1"/>
</dbReference>
<dbReference type="CDD" id="cd00075">
    <property type="entry name" value="HATPase"/>
    <property type="match status" value="1"/>
</dbReference>
<dbReference type="PRINTS" id="PR00344">
    <property type="entry name" value="BCTRLSENSOR"/>
</dbReference>
<dbReference type="EC" id="2.7.13.3" evidence="3"/>
<dbReference type="InterPro" id="IPR050428">
    <property type="entry name" value="TCS_sensor_his_kinase"/>
</dbReference>
<keyword evidence="7 14" id="KW-0418">Kinase</keyword>
<feature type="transmembrane region" description="Helical" evidence="11">
    <location>
        <begin position="12"/>
        <end position="39"/>
    </location>
</feature>
<evidence type="ECO:0000256" key="2">
    <source>
        <dbReference type="ARBA" id="ARBA00004370"/>
    </source>
</evidence>
<feature type="domain" description="HAMP" evidence="13">
    <location>
        <begin position="97"/>
        <end position="150"/>
    </location>
</feature>
<dbReference type="SMART" id="SM00388">
    <property type="entry name" value="HisKA"/>
    <property type="match status" value="1"/>
</dbReference>
<evidence type="ECO:0000256" key="5">
    <source>
        <dbReference type="ARBA" id="ARBA00022679"/>
    </source>
</evidence>
<evidence type="ECO:0000256" key="8">
    <source>
        <dbReference type="ARBA" id="ARBA00022989"/>
    </source>
</evidence>
<evidence type="ECO:0000259" key="13">
    <source>
        <dbReference type="PROSITE" id="PS50885"/>
    </source>
</evidence>
<keyword evidence="10 11" id="KW-0472">Membrane</keyword>
<dbReference type="PANTHER" id="PTHR45436:SF5">
    <property type="entry name" value="SENSOR HISTIDINE KINASE TRCS"/>
    <property type="match status" value="1"/>
</dbReference>
<dbReference type="RefSeq" id="WP_271995122.1">
    <property type="nucleotide sequence ID" value="NZ_JAQNDN010000001.1"/>
</dbReference>
<dbReference type="InterPro" id="IPR036890">
    <property type="entry name" value="HATPase_C_sf"/>
</dbReference>